<proteinExistence type="predicted"/>
<organism evidence="1 2">
    <name type="scientific">Oceanicoccus sagamiensis</name>
    <dbReference type="NCBI Taxonomy" id="716816"/>
    <lineage>
        <taxon>Bacteria</taxon>
        <taxon>Pseudomonadati</taxon>
        <taxon>Pseudomonadota</taxon>
        <taxon>Gammaproteobacteria</taxon>
        <taxon>Cellvibrionales</taxon>
        <taxon>Spongiibacteraceae</taxon>
        <taxon>Oceanicoccus</taxon>
    </lineage>
</organism>
<dbReference type="STRING" id="716816.BST96_04080"/>
<dbReference type="Proteomes" id="UP000193450">
    <property type="component" value="Chromosome"/>
</dbReference>
<dbReference type="EMBL" id="CP019343">
    <property type="protein sequence ID" value="ARN73357.1"/>
    <property type="molecule type" value="Genomic_DNA"/>
</dbReference>
<dbReference type="OrthoDB" id="6331367at2"/>
<dbReference type="RefSeq" id="WP_085757468.1">
    <property type="nucleotide sequence ID" value="NZ_CP019343.1"/>
</dbReference>
<dbReference type="AlphaFoldDB" id="A0A1X9NEJ4"/>
<evidence type="ECO:0000313" key="2">
    <source>
        <dbReference type="Proteomes" id="UP000193450"/>
    </source>
</evidence>
<reference evidence="1 2" key="1">
    <citation type="submission" date="2016-11" db="EMBL/GenBank/DDBJ databases">
        <title>Trade-off between light-utilization and light-protection in marine flavobacteria.</title>
        <authorList>
            <person name="Kumagai Y."/>
        </authorList>
    </citation>
    <scope>NUCLEOTIDE SEQUENCE [LARGE SCALE GENOMIC DNA]</scope>
    <source>
        <strain evidence="1 2">NBRC 107125</strain>
    </source>
</reference>
<accession>A0A1X9NEJ4</accession>
<evidence type="ECO:0000313" key="1">
    <source>
        <dbReference type="EMBL" id="ARN73357.1"/>
    </source>
</evidence>
<dbReference type="KEGG" id="osg:BST96_04080"/>
<protein>
    <submittedName>
        <fullName evidence="1">Uncharacterized protein</fullName>
    </submittedName>
</protein>
<sequence>MITKLLLILLVISNTWFAKFSIASIENSPALMQAAGQTMAGSHDCCDDEIPTDSDCLNHCFHLLSVSLAKTELPSASAVSNNKTIELIETAPSPPHTGVFRPPIA</sequence>
<keyword evidence="2" id="KW-1185">Reference proteome</keyword>
<name>A0A1X9NEJ4_9GAMM</name>
<gene>
    <name evidence="1" type="ORF">BST96_04080</name>
</gene>